<gene>
    <name evidence="1" type="ORF">A3843_06245</name>
</gene>
<sequence>MPYCVVPANSYGIINEIDFNSVQFLTGGQASCTVVWVLIDTDAGQQVAMAHVLSANLNDGYNGNPVDAGVCEERLAGFWDNYLAQANKGNIRFFTGQNPGNSTENAIQAIKNALNANDNPGDYNNPQAAAAEYAVAADGQLVLNGAPSWAQAKNAVLGLSEDPQVRTNITLAMAIGMDGNTLHANTSLVAGIENVDVP</sequence>
<evidence type="ECO:0000313" key="1">
    <source>
        <dbReference type="EMBL" id="OKL44882.1"/>
    </source>
</evidence>
<dbReference type="STRING" id="197461.A3843_06245"/>
<evidence type="ECO:0000313" key="2">
    <source>
        <dbReference type="Proteomes" id="UP000185783"/>
    </source>
</evidence>
<accession>A0A1U7JJK9</accession>
<reference evidence="1 2" key="1">
    <citation type="submission" date="2016-03" db="EMBL/GenBank/DDBJ databases">
        <title>Genome sequence of Nesiotobacter sp. nov., a moderately halophilic alphaproteobacterium isolated from the Yellow Sea, China.</title>
        <authorList>
            <person name="Zhang G."/>
            <person name="Zhang R."/>
        </authorList>
    </citation>
    <scope>NUCLEOTIDE SEQUENCE [LARGE SCALE GENOMIC DNA]</scope>
    <source>
        <strain evidence="1 2">WB1-6</strain>
    </source>
</reference>
<name>A0A1U7JJK9_9HYPH</name>
<dbReference type="EMBL" id="LVVZ01000010">
    <property type="protein sequence ID" value="OKL44882.1"/>
    <property type="molecule type" value="Genomic_DNA"/>
</dbReference>
<organism evidence="1 2">
    <name type="scientific">Pseudovibrio exalbescens</name>
    <dbReference type="NCBI Taxonomy" id="197461"/>
    <lineage>
        <taxon>Bacteria</taxon>
        <taxon>Pseudomonadati</taxon>
        <taxon>Pseudomonadota</taxon>
        <taxon>Alphaproteobacteria</taxon>
        <taxon>Hyphomicrobiales</taxon>
        <taxon>Stappiaceae</taxon>
        <taxon>Pseudovibrio</taxon>
    </lineage>
</organism>
<protein>
    <submittedName>
        <fullName evidence="1">Uncharacterized protein</fullName>
    </submittedName>
</protein>
<proteinExistence type="predicted"/>
<keyword evidence="2" id="KW-1185">Reference proteome</keyword>
<dbReference type="RefSeq" id="WP_028481402.1">
    <property type="nucleotide sequence ID" value="NZ_LVVZ01000010.1"/>
</dbReference>
<dbReference type="Proteomes" id="UP000185783">
    <property type="component" value="Unassembled WGS sequence"/>
</dbReference>
<comment type="caution">
    <text evidence="1">The sequence shown here is derived from an EMBL/GenBank/DDBJ whole genome shotgun (WGS) entry which is preliminary data.</text>
</comment>
<dbReference type="AlphaFoldDB" id="A0A1U7JJK9"/>